<dbReference type="Proteomes" id="UP000019116">
    <property type="component" value="Chromosome 4A"/>
</dbReference>
<dbReference type="Gramene" id="TraesCS4A03G1160200.1">
    <property type="protein sequence ID" value="TraesCS4A03G1160200.1.CDS1"/>
    <property type="gene ID" value="TraesCS4A03G1160200"/>
</dbReference>
<evidence type="ECO:0000313" key="2">
    <source>
        <dbReference type="Proteomes" id="UP000019116"/>
    </source>
</evidence>
<dbReference type="AlphaFoldDB" id="A0A3B6I4H0"/>
<reference evidence="1" key="2">
    <citation type="submission" date="2018-10" db="UniProtKB">
        <authorList>
            <consortium name="EnsemblPlants"/>
        </authorList>
    </citation>
    <scope>IDENTIFICATION</scope>
</reference>
<dbReference type="Gramene" id="TraesCS4A02G461100.1">
    <property type="protein sequence ID" value="TraesCS4A02G461100.1.cds1"/>
    <property type="gene ID" value="TraesCS4A02G461100"/>
</dbReference>
<dbReference type="EnsemblPlants" id="TraesCS4A02G461100.1">
    <property type="protein sequence ID" value="TraesCS4A02G461100.1.cds1"/>
    <property type="gene ID" value="TraesCS4A02G461100"/>
</dbReference>
<dbReference type="OrthoDB" id="694371at2759"/>
<reference evidence="1" key="1">
    <citation type="submission" date="2018-08" db="EMBL/GenBank/DDBJ databases">
        <authorList>
            <person name="Rossello M."/>
        </authorList>
    </citation>
    <scope>NUCLEOTIDE SEQUENCE [LARGE SCALE GENOMIC DNA]</scope>
    <source>
        <strain evidence="1">cv. Chinese Spring</strain>
    </source>
</reference>
<name>A0A3B6I4H0_WHEAT</name>
<organism evidence="1">
    <name type="scientific">Triticum aestivum</name>
    <name type="common">Wheat</name>
    <dbReference type="NCBI Taxonomy" id="4565"/>
    <lineage>
        <taxon>Eukaryota</taxon>
        <taxon>Viridiplantae</taxon>
        <taxon>Streptophyta</taxon>
        <taxon>Embryophyta</taxon>
        <taxon>Tracheophyta</taxon>
        <taxon>Spermatophyta</taxon>
        <taxon>Magnoliopsida</taxon>
        <taxon>Liliopsida</taxon>
        <taxon>Poales</taxon>
        <taxon>Poaceae</taxon>
        <taxon>BOP clade</taxon>
        <taxon>Pooideae</taxon>
        <taxon>Triticodae</taxon>
        <taxon>Triticeae</taxon>
        <taxon>Triticinae</taxon>
        <taxon>Triticum</taxon>
    </lineage>
</organism>
<protein>
    <submittedName>
        <fullName evidence="1">Uncharacterized protein</fullName>
    </submittedName>
</protein>
<dbReference type="Gramene" id="TraesNOR4A03G02229910.1">
    <property type="protein sequence ID" value="TraesNOR4A03G02229910.1.CDS1"/>
    <property type="gene ID" value="TraesNOR4A03G02229910"/>
</dbReference>
<sequence length="102" mass="11596">MACIRDGLGGILKMPVLVKLDLRMSLWVMRKVKVRPRVIAIDDDRNVFFTAEDSHKIFGVPCGNQDVRVRDTNIAPSAFKFIKQAIGMDNSASNYLHQQRHL</sequence>
<accession>A0A3B6I4H0</accession>
<dbReference type="Gramene" id="TraesMAC4A03G02210660.1">
    <property type="protein sequence ID" value="TraesMAC4A03G02210660.1.CDS1"/>
    <property type="gene ID" value="TraesMAC4A03G02210660"/>
</dbReference>
<proteinExistence type="predicted"/>
<keyword evidence="2" id="KW-1185">Reference proteome</keyword>
<evidence type="ECO:0000313" key="1">
    <source>
        <dbReference type="EnsemblPlants" id="TraesCS4A02G461100.1.cds1"/>
    </source>
</evidence>